<reference evidence="1" key="1">
    <citation type="submission" date="2023-06" db="EMBL/GenBank/DDBJ databases">
        <title>Genome sequence of Methancorpusculaceae sp. Ag1.</title>
        <authorList>
            <person name="Protasov E."/>
            <person name="Platt K."/>
            <person name="Poehlein A."/>
            <person name="Daniel R."/>
            <person name="Brune A."/>
        </authorList>
    </citation>
    <scope>NUCLEOTIDE SEQUENCE</scope>
    <source>
        <strain evidence="1">Ag1</strain>
    </source>
</reference>
<dbReference type="Pfam" id="PF12636">
    <property type="entry name" value="DUF3781"/>
    <property type="match status" value="1"/>
</dbReference>
<gene>
    <name evidence="1" type="ORF">McpAg1_01800</name>
</gene>
<sequence length="88" mass="10005">MKMNAATSEELTLDLSKLHTTVLGAERIRRNLSLESADDVVSWCREQITKSDAEIERKGKNFYVRVDECEITIHARSCSIITAHLISR</sequence>
<evidence type="ECO:0008006" key="3">
    <source>
        <dbReference type="Google" id="ProtNLM"/>
    </source>
</evidence>
<dbReference type="EMBL" id="JAWDKA010000001">
    <property type="protein sequence ID" value="MDV0441001.1"/>
    <property type="molecule type" value="Genomic_DNA"/>
</dbReference>
<organism evidence="1 2">
    <name type="scientific">Methanorbis furvi</name>
    <dbReference type="NCBI Taxonomy" id="3028299"/>
    <lineage>
        <taxon>Archaea</taxon>
        <taxon>Methanobacteriati</taxon>
        <taxon>Methanobacteriota</taxon>
        <taxon>Stenosarchaea group</taxon>
        <taxon>Methanomicrobia</taxon>
        <taxon>Methanomicrobiales</taxon>
        <taxon>Methanocorpusculaceae</taxon>
        <taxon>Methanorbis</taxon>
    </lineage>
</organism>
<proteinExistence type="predicted"/>
<dbReference type="InterPro" id="IPR024229">
    <property type="entry name" value="DUF3781"/>
</dbReference>
<dbReference type="Proteomes" id="UP001273136">
    <property type="component" value="Unassembled WGS sequence"/>
</dbReference>
<name>A0AAE4MBD0_9EURY</name>
<dbReference type="RefSeq" id="WP_338093395.1">
    <property type="nucleotide sequence ID" value="NZ_JAWDKA010000001.1"/>
</dbReference>
<accession>A0AAE4MBD0</accession>
<dbReference type="AlphaFoldDB" id="A0AAE4MBD0"/>
<evidence type="ECO:0000313" key="1">
    <source>
        <dbReference type="EMBL" id="MDV0441001.1"/>
    </source>
</evidence>
<comment type="caution">
    <text evidence="1">The sequence shown here is derived from an EMBL/GenBank/DDBJ whole genome shotgun (WGS) entry which is preliminary data.</text>
</comment>
<keyword evidence="2" id="KW-1185">Reference proteome</keyword>
<protein>
    <recommendedName>
        <fullName evidence="3">DUF3781 domain-containing protein</fullName>
    </recommendedName>
</protein>
<evidence type="ECO:0000313" key="2">
    <source>
        <dbReference type="Proteomes" id="UP001273136"/>
    </source>
</evidence>